<gene>
    <name evidence="2" type="ORF">GCM10007852_28900</name>
</gene>
<keyword evidence="1" id="KW-1133">Transmembrane helix</keyword>
<comment type="caution">
    <text evidence="2">The sequence shown here is derived from an EMBL/GenBank/DDBJ whole genome shotgun (WGS) entry which is preliminary data.</text>
</comment>
<dbReference type="RefSeq" id="WP_284218341.1">
    <property type="nucleotide sequence ID" value="NZ_BSOT01000007.1"/>
</dbReference>
<sequence length="165" mass="19909">MVIKSLQSNHILIDLRPNKSATWYSTKWAIALLFFVMSTIAVGWALVGVWVILPFAGIEFCVFTFLIYHVCKQTYRYQRIYVYADYLKFEWIDGKHYHLEKLSRKHLYVRYIETKRDWQLPKLTISNPEKKVEVGEFLNLKDKEHLKHLLEDIGLIVIRKHWWKH</sequence>
<evidence type="ECO:0000313" key="2">
    <source>
        <dbReference type="EMBL" id="GLR71982.1"/>
    </source>
</evidence>
<reference evidence="2" key="1">
    <citation type="journal article" date="2014" name="Int. J. Syst. Evol. Microbiol.">
        <title>Complete genome sequence of Corynebacterium casei LMG S-19264T (=DSM 44701T), isolated from a smear-ripened cheese.</title>
        <authorList>
            <consortium name="US DOE Joint Genome Institute (JGI-PGF)"/>
            <person name="Walter F."/>
            <person name="Albersmeier A."/>
            <person name="Kalinowski J."/>
            <person name="Ruckert C."/>
        </authorList>
    </citation>
    <scope>NUCLEOTIDE SEQUENCE</scope>
    <source>
        <strain evidence="2">NBRC 110023</strain>
    </source>
</reference>
<organism evidence="2 3">
    <name type="scientific">Agaribacter marinus</name>
    <dbReference type="NCBI Taxonomy" id="1431249"/>
    <lineage>
        <taxon>Bacteria</taxon>
        <taxon>Pseudomonadati</taxon>
        <taxon>Pseudomonadota</taxon>
        <taxon>Gammaproteobacteria</taxon>
        <taxon>Alteromonadales</taxon>
        <taxon>Alteromonadaceae</taxon>
        <taxon>Agaribacter</taxon>
    </lineage>
</organism>
<accession>A0AA37SY30</accession>
<evidence type="ECO:0000256" key="1">
    <source>
        <dbReference type="SAM" id="Phobius"/>
    </source>
</evidence>
<dbReference type="Pfam" id="PF10003">
    <property type="entry name" value="DUF2244"/>
    <property type="match status" value="1"/>
</dbReference>
<evidence type="ECO:0000313" key="3">
    <source>
        <dbReference type="Proteomes" id="UP001156601"/>
    </source>
</evidence>
<dbReference type="AlphaFoldDB" id="A0AA37SY30"/>
<proteinExistence type="predicted"/>
<feature type="transmembrane region" description="Helical" evidence="1">
    <location>
        <begin position="28"/>
        <end position="46"/>
    </location>
</feature>
<name>A0AA37SY30_9ALTE</name>
<dbReference type="EMBL" id="BSOT01000007">
    <property type="protein sequence ID" value="GLR71982.1"/>
    <property type="molecule type" value="Genomic_DNA"/>
</dbReference>
<evidence type="ECO:0008006" key="4">
    <source>
        <dbReference type="Google" id="ProtNLM"/>
    </source>
</evidence>
<keyword evidence="1" id="KW-0812">Transmembrane</keyword>
<dbReference type="Proteomes" id="UP001156601">
    <property type="component" value="Unassembled WGS sequence"/>
</dbReference>
<keyword evidence="1" id="KW-0472">Membrane</keyword>
<keyword evidence="3" id="KW-1185">Reference proteome</keyword>
<protein>
    <recommendedName>
        <fullName evidence="4">DUF2244 domain-containing protein</fullName>
    </recommendedName>
</protein>
<feature type="transmembrane region" description="Helical" evidence="1">
    <location>
        <begin position="52"/>
        <end position="71"/>
    </location>
</feature>
<reference evidence="2" key="2">
    <citation type="submission" date="2023-01" db="EMBL/GenBank/DDBJ databases">
        <title>Draft genome sequence of Agaribacter marinus strain NBRC 110023.</title>
        <authorList>
            <person name="Sun Q."/>
            <person name="Mori K."/>
        </authorList>
    </citation>
    <scope>NUCLEOTIDE SEQUENCE</scope>
    <source>
        <strain evidence="2">NBRC 110023</strain>
    </source>
</reference>
<dbReference type="InterPro" id="IPR019253">
    <property type="entry name" value="DUF2244_TM"/>
</dbReference>